<dbReference type="AlphaFoldDB" id="A0AAW2KLK2"/>
<sequence length="82" mass="9327">MFCALAHPHRSLHEIPDLLGRLSRVGPVVWVWPIERDDRPKMGRNTPKMAEFGGRNGAQWGYPGCPHRGVQRELRVDMQLAA</sequence>
<organism evidence="1">
    <name type="scientific">Sesamum radiatum</name>
    <name type="common">Black benniseed</name>
    <dbReference type="NCBI Taxonomy" id="300843"/>
    <lineage>
        <taxon>Eukaryota</taxon>
        <taxon>Viridiplantae</taxon>
        <taxon>Streptophyta</taxon>
        <taxon>Embryophyta</taxon>
        <taxon>Tracheophyta</taxon>
        <taxon>Spermatophyta</taxon>
        <taxon>Magnoliopsida</taxon>
        <taxon>eudicotyledons</taxon>
        <taxon>Gunneridae</taxon>
        <taxon>Pentapetalae</taxon>
        <taxon>asterids</taxon>
        <taxon>lamiids</taxon>
        <taxon>Lamiales</taxon>
        <taxon>Pedaliaceae</taxon>
        <taxon>Sesamum</taxon>
    </lineage>
</organism>
<gene>
    <name evidence="1" type="ORF">Sradi_6152600</name>
</gene>
<protein>
    <submittedName>
        <fullName evidence="1">Uncharacterized protein</fullName>
    </submittedName>
</protein>
<reference evidence="1" key="2">
    <citation type="journal article" date="2024" name="Plant">
        <title>Genomic evolution and insights into agronomic trait innovations of Sesamum species.</title>
        <authorList>
            <person name="Miao H."/>
            <person name="Wang L."/>
            <person name="Qu L."/>
            <person name="Liu H."/>
            <person name="Sun Y."/>
            <person name="Le M."/>
            <person name="Wang Q."/>
            <person name="Wei S."/>
            <person name="Zheng Y."/>
            <person name="Lin W."/>
            <person name="Duan Y."/>
            <person name="Cao H."/>
            <person name="Xiong S."/>
            <person name="Wang X."/>
            <person name="Wei L."/>
            <person name="Li C."/>
            <person name="Ma Q."/>
            <person name="Ju M."/>
            <person name="Zhao R."/>
            <person name="Li G."/>
            <person name="Mu C."/>
            <person name="Tian Q."/>
            <person name="Mei H."/>
            <person name="Zhang T."/>
            <person name="Gao T."/>
            <person name="Zhang H."/>
        </authorList>
    </citation>
    <scope>NUCLEOTIDE SEQUENCE</scope>
    <source>
        <strain evidence="1">G02</strain>
    </source>
</reference>
<comment type="caution">
    <text evidence="1">The sequence shown here is derived from an EMBL/GenBank/DDBJ whole genome shotgun (WGS) entry which is preliminary data.</text>
</comment>
<dbReference type="EMBL" id="JACGWJ010000028">
    <property type="protein sequence ID" value="KAL0307353.1"/>
    <property type="molecule type" value="Genomic_DNA"/>
</dbReference>
<proteinExistence type="predicted"/>
<reference evidence="1" key="1">
    <citation type="submission" date="2020-06" db="EMBL/GenBank/DDBJ databases">
        <authorList>
            <person name="Li T."/>
            <person name="Hu X."/>
            <person name="Zhang T."/>
            <person name="Song X."/>
            <person name="Zhang H."/>
            <person name="Dai N."/>
            <person name="Sheng W."/>
            <person name="Hou X."/>
            <person name="Wei L."/>
        </authorList>
    </citation>
    <scope>NUCLEOTIDE SEQUENCE</scope>
    <source>
        <strain evidence="1">G02</strain>
        <tissue evidence="1">Leaf</tissue>
    </source>
</reference>
<name>A0AAW2KLK2_SESRA</name>
<accession>A0AAW2KLK2</accession>
<evidence type="ECO:0000313" key="1">
    <source>
        <dbReference type="EMBL" id="KAL0307353.1"/>
    </source>
</evidence>